<reference evidence="1" key="1">
    <citation type="submission" date="2024-05" db="EMBL/GenBank/DDBJ databases">
        <title>Planctomycetes of the genus Singulisphaera possess chitinolytic capabilities.</title>
        <authorList>
            <person name="Ivanova A."/>
        </authorList>
    </citation>
    <scope>NUCLEOTIDE SEQUENCE</scope>
    <source>
        <strain evidence="1">Ch08T</strain>
    </source>
</reference>
<dbReference type="RefSeq" id="WP_406698458.1">
    <property type="nucleotide sequence ID" value="NZ_CP155447.1"/>
</dbReference>
<dbReference type="EMBL" id="CP155447">
    <property type="protein sequence ID" value="XBH05618.1"/>
    <property type="molecule type" value="Genomic_DNA"/>
</dbReference>
<protein>
    <recommendedName>
        <fullName evidence="2">Cytotoxic translational repressor of toxin-antitoxin stability system</fullName>
    </recommendedName>
</protein>
<proteinExistence type="predicted"/>
<dbReference type="AlphaFoldDB" id="A0AAU7CJI7"/>
<sequence length="91" mass="10169">MKKVVTTPAVDLALRTLGPDEVRRIHAWFVHLANWDGDPFVRENSHALAEVPGVRVFRTSTDTRIFFTIEGDTITVLDVAKKQSIITTAAH</sequence>
<evidence type="ECO:0000313" key="1">
    <source>
        <dbReference type="EMBL" id="XBH05618.1"/>
    </source>
</evidence>
<accession>A0AAU7CJI7</accession>
<name>A0AAU7CJI7_9BACT</name>
<evidence type="ECO:0008006" key="2">
    <source>
        <dbReference type="Google" id="ProtNLM"/>
    </source>
</evidence>
<gene>
    <name evidence="1" type="ORF">V5E97_06245</name>
</gene>
<organism evidence="1">
    <name type="scientific">Singulisphaera sp. Ch08</name>
    <dbReference type="NCBI Taxonomy" id="3120278"/>
    <lineage>
        <taxon>Bacteria</taxon>
        <taxon>Pseudomonadati</taxon>
        <taxon>Planctomycetota</taxon>
        <taxon>Planctomycetia</taxon>
        <taxon>Isosphaerales</taxon>
        <taxon>Isosphaeraceae</taxon>
        <taxon>Singulisphaera</taxon>
    </lineage>
</organism>